<dbReference type="KEGG" id="prz:GZH47_05800"/>
<feature type="transmembrane region" description="Helical" evidence="6">
    <location>
        <begin position="67"/>
        <end position="85"/>
    </location>
</feature>
<feature type="transmembrane region" description="Helical" evidence="6">
    <location>
        <begin position="163"/>
        <end position="182"/>
    </location>
</feature>
<evidence type="ECO:0000256" key="4">
    <source>
        <dbReference type="ARBA" id="ARBA00022989"/>
    </source>
</evidence>
<evidence type="ECO:0000313" key="7">
    <source>
        <dbReference type="EMBL" id="QHW30406.1"/>
    </source>
</evidence>
<evidence type="ECO:0000256" key="3">
    <source>
        <dbReference type="ARBA" id="ARBA00022692"/>
    </source>
</evidence>
<proteinExistence type="inferred from homology"/>
<feature type="transmembrane region" description="Helical" evidence="6">
    <location>
        <begin position="106"/>
        <end position="128"/>
    </location>
</feature>
<dbReference type="AlphaFoldDB" id="A0A6C0NWW1"/>
<reference evidence="7 8" key="1">
    <citation type="submission" date="2020-02" db="EMBL/GenBank/DDBJ databases">
        <title>Paenibacillus sp. nov., isolated from rhizosphere soil of tomato.</title>
        <authorList>
            <person name="Weon H.-Y."/>
            <person name="Lee S.A."/>
        </authorList>
    </citation>
    <scope>NUCLEOTIDE SEQUENCE [LARGE SCALE GENOMIC DNA]</scope>
    <source>
        <strain evidence="7 8">14171R-81</strain>
    </source>
</reference>
<dbReference type="RefSeq" id="WP_162639132.1">
    <property type="nucleotide sequence ID" value="NZ_CP048286.1"/>
</dbReference>
<keyword evidence="8" id="KW-1185">Reference proteome</keyword>
<gene>
    <name evidence="7" type="ORF">GZH47_05800</name>
</gene>
<dbReference type="InterPro" id="IPR005496">
    <property type="entry name" value="Integral_membrane_TerC"/>
</dbReference>
<dbReference type="Proteomes" id="UP000479114">
    <property type="component" value="Chromosome"/>
</dbReference>
<feature type="transmembrane region" description="Helical" evidence="6">
    <location>
        <begin position="134"/>
        <end position="151"/>
    </location>
</feature>
<evidence type="ECO:0000256" key="5">
    <source>
        <dbReference type="ARBA" id="ARBA00023136"/>
    </source>
</evidence>
<comment type="similarity">
    <text evidence="2">Belongs to the TerC family.</text>
</comment>
<evidence type="ECO:0000256" key="6">
    <source>
        <dbReference type="SAM" id="Phobius"/>
    </source>
</evidence>
<dbReference type="GO" id="GO:0016020">
    <property type="term" value="C:membrane"/>
    <property type="evidence" value="ECO:0007669"/>
    <property type="project" value="UniProtKB-SubCell"/>
</dbReference>
<feature type="transmembrane region" description="Helical" evidence="6">
    <location>
        <begin position="6"/>
        <end position="28"/>
    </location>
</feature>
<dbReference type="EMBL" id="CP048286">
    <property type="protein sequence ID" value="QHW30406.1"/>
    <property type="molecule type" value="Genomic_DNA"/>
</dbReference>
<name>A0A6C0NWW1_9BACL</name>
<sequence length="223" mass="23817">MDSLVVFVQIMFINVLLSGDNAVVIALASQQLPPAQRRKAVMWGAAAAVGLRCVLTLVALTLLQVPYLQAAGSVLLFLIAVKLIMDASAHAEEFHAMRKVRSLAGAVRTIVIADFIMSLDNVLAIAAVAKGEPILIMLGIVLSIPMIVWGSQLLSSILRKFPSLVYIGGGLLGYASGEMLVHDPAIHRILAENAAIMIKAIPILLIPFVIIVALLRIKSGRNL</sequence>
<feature type="transmembrane region" description="Helical" evidence="6">
    <location>
        <begin position="40"/>
        <end position="61"/>
    </location>
</feature>
<keyword evidence="3 6" id="KW-0812">Transmembrane</keyword>
<dbReference type="PANTHER" id="PTHR30238:SF4">
    <property type="entry name" value="SLL1022 PROTEIN"/>
    <property type="match status" value="1"/>
</dbReference>
<feature type="transmembrane region" description="Helical" evidence="6">
    <location>
        <begin position="194"/>
        <end position="215"/>
    </location>
</feature>
<protein>
    <submittedName>
        <fullName evidence="7">TerC family protein</fullName>
    </submittedName>
</protein>
<dbReference type="NCBIfam" id="TIGR03717">
    <property type="entry name" value="R_switched_YjbE"/>
    <property type="match status" value="1"/>
</dbReference>
<evidence type="ECO:0000256" key="1">
    <source>
        <dbReference type="ARBA" id="ARBA00004141"/>
    </source>
</evidence>
<organism evidence="7 8">
    <name type="scientific">Paenibacillus rhizovicinus</name>
    <dbReference type="NCBI Taxonomy" id="2704463"/>
    <lineage>
        <taxon>Bacteria</taxon>
        <taxon>Bacillati</taxon>
        <taxon>Bacillota</taxon>
        <taxon>Bacilli</taxon>
        <taxon>Bacillales</taxon>
        <taxon>Paenibacillaceae</taxon>
        <taxon>Paenibacillus</taxon>
    </lineage>
</organism>
<evidence type="ECO:0000256" key="2">
    <source>
        <dbReference type="ARBA" id="ARBA00007511"/>
    </source>
</evidence>
<keyword evidence="5 6" id="KW-0472">Membrane</keyword>
<evidence type="ECO:0000313" key="8">
    <source>
        <dbReference type="Proteomes" id="UP000479114"/>
    </source>
</evidence>
<dbReference type="PANTHER" id="PTHR30238">
    <property type="entry name" value="MEMBRANE BOUND PREDICTED REDOX MODULATOR"/>
    <property type="match status" value="1"/>
</dbReference>
<comment type="subcellular location">
    <subcellularLocation>
        <location evidence="1">Membrane</location>
        <topology evidence="1">Multi-pass membrane protein</topology>
    </subcellularLocation>
</comment>
<dbReference type="Pfam" id="PF03741">
    <property type="entry name" value="TerC"/>
    <property type="match status" value="1"/>
</dbReference>
<accession>A0A6C0NWW1</accession>
<keyword evidence="4 6" id="KW-1133">Transmembrane helix</keyword>
<dbReference type="InterPro" id="IPR022301">
    <property type="entry name" value="Integral_membrane_YjbE"/>
</dbReference>